<accession>A0ABX8S8W6</accession>
<dbReference type="RefSeq" id="WP_157079644.1">
    <property type="nucleotide sequence ID" value="NZ_CBCRUZ010000003.1"/>
</dbReference>
<sequence>MKVHSILGAERPSMQNVENIFSQHGEDGVVDSILTSLPERDGWAVEFGAWDGVFLSNTAALVEQGYRRVLIEGGESRYRDLKARLAVEPKAIPIHAMVGWEGDQKLDRILARTDVPLDFDVLSIDIDGNDYHVWKAVEKYRPKLVVIEFNPTIRDGIDFVQPADPAVRRGSSLTALVELAATKRYSLAATTLCNAFFVTDELLPHLDIADNSIEALHPHSPAVSDVFFGFDGTAVFTGSAGLLWHGLEQPEEIRLLPRLFVGFPGDFGRVRSVLFGLYRLLRVRKGRRGRSGPSSGPTERTAVGTGVADRQTSGTAD</sequence>
<evidence type="ECO:0000256" key="1">
    <source>
        <dbReference type="SAM" id="MobiDB-lite"/>
    </source>
</evidence>
<evidence type="ECO:0000313" key="3">
    <source>
        <dbReference type="Proteomes" id="UP000887023"/>
    </source>
</evidence>
<proteinExistence type="predicted"/>
<dbReference type="EMBL" id="CP079105">
    <property type="protein sequence ID" value="QXQ14257.1"/>
    <property type="molecule type" value="Genomic_DNA"/>
</dbReference>
<name>A0ABX8S8W6_9ACTN</name>
<organism evidence="2 3">
    <name type="scientific">Skermania pinensis</name>
    <dbReference type="NCBI Taxonomy" id="39122"/>
    <lineage>
        <taxon>Bacteria</taxon>
        <taxon>Bacillati</taxon>
        <taxon>Actinomycetota</taxon>
        <taxon>Actinomycetes</taxon>
        <taxon>Mycobacteriales</taxon>
        <taxon>Gordoniaceae</taxon>
        <taxon>Skermania</taxon>
    </lineage>
</organism>
<gene>
    <name evidence="2" type="ORF">KV203_02140</name>
</gene>
<dbReference type="Proteomes" id="UP000887023">
    <property type="component" value="Chromosome"/>
</dbReference>
<evidence type="ECO:0000313" key="2">
    <source>
        <dbReference type="EMBL" id="QXQ14257.1"/>
    </source>
</evidence>
<protein>
    <recommendedName>
        <fullName evidence="4">Methyltransferase FkbM domain-containing protein</fullName>
    </recommendedName>
</protein>
<keyword evidence="3" id="KW-1185">Reference proteome</keyword>
<dbReference type="InterPro" id="IPR029063">
    <property type="entry name" value="SAM-dependent_MTases_sf"/>
</dbReference>
<reference evidence="2" key="1">
    <citation type="submission" date="2021-07" db="EMBL/GenBank/DDBJ databases">
        <title>Candidatus Kaistella beijingensis sp. nov. isolated from a municipal wastewater treatment plant is involved in sludge foaming.</title>
        <authorList>
            <person name="Song Y."/>
            <person name="Liu S.-J."/>
        </authorList>
    </citation>
    <scope>NUCLEOTIDE SEQUENCE</scope>
    <source>
        <strain evidence="2">DSM 43998</strain>
    </source>
</reference>
<dbReference type="SUPFAM" id="SSF53335">
    <property type="entry name" value="S-adenosyl-L-methionine-dependent methyltransferases"/>
    <property type="match status" value="1"/>
</dbReference>
<evidence type="ECO:0008006" key="4">
    <source>
        <dbReference type="Google" id="ProtNLM"/>
    </source>
</evidence>
<feature type="region of interest" description="Disordered" evidence="1">
    <location>
        <begin position="287"/>
        <end position="317"/>
    </location>
</feature>